<evidence type="ECO:0000313" key="1">
    <source>
        <dbReference type="EMBL" id="KNY24775.1"/>
    </source>
</evidence>
<dbReference type="Proteomes" id="UP000036923">
    <property type="component" value="Unassembled WGS sequence"/>
</dbReference>
<dbReference type="InterPro" id="IPR025683">
    <property type="entry name" value="Protein_beta"/>
</dbReference>
<protein>
    <submittedName>
        <fullName evidence="1">Protein beta</fullName>
    </submittedName>
</protein>
<name>A0A0L6JGF9_9FIRM</name>
<keyword evidence="2" id="KW-1185">Reference proteome</keyword>
<dbReference type="eggNOG" id="ENOG502ZBKE">
    <property type="taxonomic scope" value="Bacteria"/>
</dbReference>
<dbReference type="Pfam" id="PF14350">
    <property type="entry name" value="Beta_protein"/>
    <property type="match status" value="1"/>
</dbReference>
<reference evidence="2" key="1">
    <citation type="submission" date="2015-07" db="EMBL/GenBank/DDBJ databases">
        <title>Near-Complete Genome Sequence of the Cellulolytic Bacterium Bacteroides (Pseudobacteroides) cellulosolvens ATCC 35603.</title>
        <authorList>
            <person name="Dassa B."/>
            <person name="Utturkar S.M."/>
            <person name="Klingeman D.M."/>
            <person name="Hurt R.A."/>
            <person name="Keller M."/>
            <person name="Xu J."/>
            <person name="Reddy Y.H.K."/>
            <person name="Borovok I."/>
            <person name="Grinberg I.R."/>
            <person name="Lamed R."/>
            <person name="Zhivin O."/>
            <person name="Bayer E.A."/>
            <person name="Brown S.D."/>
        </authorList>
    </citation>
    <scope>NUCLEOTIDE SEQUENCE [LARGE SCALE GENOMIC DNA]</scope>
    <source>
        <strain evidence="2">DSM 2933</strain>
    </source>
</reference>
<sequence>MFNSNHYIPILKWKRGEQRALQELPNSIKDKFTPLIEIVPVPYDFVNDTPAKTIDQHLANIGEQIRDSWLPKKPLFIDLCWLDEDDRMEDGSHPIYFIMNEVRKKKCLAIPVIGYERDDDYKCEVKDAIKEDGLGVCIRLEDEDFLDIDSRLNSLMEYLEVIQSQVDILIDLKEISPDDEKKNILTIISIINSIPHVNEWRSITLAFTTFPETLSAVSADSTGVIPRSEWKIWKELINRKKSIKRIPAFSDYVIANPLYNEIDPRLMRMSANIRYTTNDDYLIFKGKAIKKNGWKQVCSISEKLINHPLYCGKDFSWGDSYIYICATEKCSTGNAETWRKVGTNHHITFIVNQLASFSEV</sequence>
<dbReference type="STRING" id="398512.Bccel_0032"/>
<proteinExistence type="predicted"/>
<evidence type="ECO:0000313" key="2">
    <source>
        <dbReference type="Proteomes" id="UP000036923"/>
    </source>
</evidence>
<dbReference type="RefSeq" id="WP_036939305.1">
    <property type="nucleotide sequence ID" value="NZ_JQKC01000009.1"/>
</dbReference>
<dbReference type="AlphaFoldDB" id="A0A0L6JGF9"/>
<gene>
    <name evidence="1" type="ORF">Bccel_0032</name>
</gene>
<comment type="caution">
    <text evidence="1">The sequence shown here is derived from an EMBL/GenBank/DDBJ whole genome shotgun (WGS) entry which is preliminary data.</text>
</comment>
<dbReference type="EMBL" id="LGTC01000001">
    <property type="protein sequence ID" value="KNY24775.1"/>
    <property type="molecule type" value="Genomic_DNA"/>
</dbReference>
<accession>A0A0L6JGF9</accession>
<organism evidence="1 2">
    <name type="scientific">Pseudobacteroides cellulosolvens ATCC 35603 = DSM 2933</name>
    <dbReference type="NCBI Taxonomy" id="398512"/>
    <lineage>
        <taxon>Bacteria</taxon>
        <taxon>Bacillati</taxon>
        <taxon>Bacillota</taxon>
        <taxon>Clostridia</taxon>
        <taxon>Eubacteriales</taxon>
        <taxon>Oscillospiraceae</taxon>
        <taxon>Pseudobacteroides</taxon>
    </lineage>
</organism>
<dbReference type="OrthoDB" id="1492299at2"/>